<feature type="domain" description="GGDEF" evidence="5">
    <location>
        <begin position="212"/>
        <end position="345"/>
    </location>
</feature>
<protein>
    <recommendedName>
        <fullName evidence="2">diguanylate cyclase</fullName>
        <ecNumber evidence="2">2.7.7.65</ecNumber>
    </recommendedName>
</protein>
<comment type="caution">
    <text evidence="6">The sequence shown here is derived from an EMBL/GenBank/DDBJ whole genome shotgun (WGS) entry which is preliminary data.</text>
</comment>
<evidence type="ECO:0000313" key="7">
    <source>
        <dbReference type="Proteomes" id="UP000294980"/>
    </source>
</evidence>
<gene>
    <name evidence="6" type="ORF">EV688_10366</name>
</gene>
<evidence type="ECO:0000313" key="6">
    <source>
        <dbReference type="EMBL" id="TCO77052.1"/>
    </source>
</evidence>
<dbReference type="SUPFAM" id="SSF55073">
    <property type="entry name" value="Nucleotide cyclase"/>
    <property type="match status" value="1"/>
</dbReference>
<evidence type="ECO:0000256" key="3">
    <source>
        <dbReference type="ARBA" id="ARBA00034247"/>
    </source>
</evidence>
<reference evidence="6 7" key="1">
    <citation type="submission" date="2019-03" db="EMBL/GenBank/DDBJ databases">
        <title>Genomic Encyclopedia of Type Strains, Phase IV (KMG-IV): sequencing the most valuable type-strain genomes for metagenomic binning, comparative biology and taxonomic classification.</title>
        <authorList>
            <person name="Goeker M."/>
        </authorList>
    </citation>
    <scope>NUCLEOTIDE SEQUENCE [LARGE SCALE GENOMIC DNA]</scope>
    <source>
        <strain evidence="6 7">DSM 23344</strain>
    </source>
</reference>
<dbReference type="GO" id="GO:0052621">
    <property type="term" value="F:diguanylate cyclase activity"/>
    <property type="evidence" value="ECO:0007669"/>
    <property type="project" value="UniProtKB-EC"/>
</dbReference>
<dbReference type="InterPro" id="IPR043128">
    <property type="entry name" value="Rev_trsase/Diguanyl_cyclase"/>
</dbReference>
<dbReference type="PANTHER" id="PTHR45138:SF9">
    <property type="entry name" value="DIGUANYLATE CYCLASE DGCM-RELATED"/>
    <property type="match status" value="1"/>
</dbReference>
<evidence type="ECO:0000256" key="4">
    <source>
        <dbReference type="SAM" id="Coils"/>
    </source>
</evidence>
<comment type="catalytic activity">
    <reaction evidence="3">
        <text>2 GTP = 3',3'-c-di-GMP + 2 diphosphate</text>
        <dbReference type="Rhea" id="RHEA:24898"/>
        <dbReference type="ChEBI" id="CHEBI:33019"/>
        <dbReference type="ChEBI" id="CHEBI:37565"/>
        <dbReference type="ChEBI" id="CHEBI:58805"/>
        <dbReference type="EC" id="2.7.7.65"/>
    </reaction>
</comment>
<dbReference type="Gene3D" id="3.30.70.270">
    <property type="match status" value="1"/>
</dbReference>
<comment type="cofactor">
    <cofactor evidence="1">
        <name>Mg(2+)</name>
        <dbReference type="ChEBI" id="CHEBI:18420"/>
    </cofactor>
</comment>
<dbReference type="SMART" id="SM00267">
    <property type="entry name" value="GGDEF"/>
    <property type="match status" value="1"/>
</dbReference>
<feature type="coiled-coil region" evidence="4">
    <location>
        <begin position="156"/>
        <end position="183"/>
    </location>
</feature>
<keyword evidence="7" id="KW-1185">Reference proteome</keyword>
<organism evidence="6 7">
    <name type="scientific">Chromatocurvus halotolerans</name>
    <dbReference type="NCBI Taxonomy" id="1132028"/>
    <lineage>
        <taxon>Bacteria</taxon>
        <taxon>Pseudomonadati</taxon>
        <taxon>Pseudomonadota</taxon>
        <taxon>Gammaproteobacteria</taxon>
        <taxon>Cellvibrionales</taxon>
        <taxon>Halieaceae</taxon>
        <taxon>Chromatocurvus</taxon>
    </lineage>
</organism>
<sequence>MPQSKSVLPVYDFSLSLNDAYREKILPLFTQHRIAANPINYALLYDYVADQNPELKKAIDALLAEKKTLEMKESQELYASFVCSASLESFETIQEKIHQVLNRASDAVDRTFSQAEQAGDGFEQKTTLLENTSDVANHQAIILDIIRETRALAATTQAMQAELTRANAEMEELRGELISVRKVATTDGLTGLLNRHAFQDVMDDIIDHEGGGAVTLAILDIDFFKQVNDTWGHPMGDSVIKYVASLVKKHVADHHHVARYGGEELVIVMPDTDKRTAWDISENIRCEMEKVRLKRKSDDQSLGEITVSIGLTEKRDDDSVDSFISRADSALYRAKQLGRNRIEEG</sequence>
<dbReference type="Pfam" id="PF00990">
    <property type="entry name" value="GGDEF"/>
    <property type="match status" value="1"/>
</dbReference>
<dbReference type="InterPro" id="IPR029787">
    <property type="entry name" value="Nucleotide_cyclase"/>
</dbReference>
<dbReference type="EC" id="2.7.7.65" evidence="2"/>
<dbReference type="NCBIfam" id="TIGR00254">
    <property type="entry name" value="GGDEF"/>
    <property type="match status" value="1"/>
</dbReference>
<dbReference type="EMBL" id="SLWX01000003">
    <property type="protein sequence ID" value="TCO77052.1"/>
    <property type="molecule type" value="Genomic_DNA"/>
</dbReference>
<proteinExistence type="predicted"/>
<dbReference type="CDD" id="cd01949">
    <property type="entry name" value="GGDEF"/>
    <property type="match status" value="1"/>
</dbReference>
<dbReference type="InterPro" id="IPR050469">
    <property type="entry name" value="Diguanylate_Cyclase"/>
</dbReference>
<dbReference type="AlphaFoldDB" id="A0A4R2KVR6"/>
<keyword evidence="4" id="KW-0175">Coiled coil</keyword>
<evidence type="ECO:0000259" key="5">
    <source>
        <dbReference type="PROSITE" id="PS50887"/>
    </source>
</evidence>
<dbReference type="PANTHER" id="PTHR45138">
    <property type="entry name" value="REGULATORY COMPONENTS OF SENSORY TRANSDUCTION SYSTEM"/>
    <property type="match status" value="1"/>
</dbReference>
<accession>A0A4R2KVR6</accession>
<dbReference type="PROSITE" id="PS50887">
    <property type="entry name" value="GGDEF"/>
    <property type="match status" value="1"/>
</dbReference>
<dbReference type="InterPro" id="IPR000160">
    <property type="entry name" value="GGDEF_dom"/>
</dbReference>
<dbReference type="RefSeq" id="WP_117317400.1">
    <property type="nucleotide sequence ID" value="NZ_QQSW01000008.1"/>
</dbReference>
<dbReference type="FunFam" id="3.30.70.270:FF:000001">
    <property type="entry name" value="Diguanylate cyclase domain protein"/>
    <property type="match status" value="1"/>
</dbReference>
<dbReference type="OrthoDB" id="9812260at2"/>
<name>A0A4R2KVR6_9GAMM</name>
<evidence type="ECO:0000256" key="1">
    <source>
        <dbReference type="ARBA" id="ARBA00001946"/>
    </source>
</evidence>
<evidence type="ECO:0000256" key="2">
    <source>
        <dbReference type="ARBA" id="ARBA00012528"/>
    </source>
</evidence>
<dbReference type="Proteomes" id="UP000294980">
    <property type="component" value="Unassembled WGS sequence"/>
</dbReference>